<dbReference type="GO" id="GO:0036159">
    <property type="term" value="P:inner dynein arm assembly"/>
    <property type="evidence" value="ECO:0007669"/>
    <property type="project" value="InterPro"/>
</dbReference>
<gene>
    <name evidence="6" type="ORF">J4Q44_G00184460</name>
</gene>
<dbReference type="AlphaFoldDB" id="A0AAN8LTY9"/>
<comment type="similarity">
    <text evidence="1">Belongs to the CCDC39 family.</text>
</comment>
<dbReference type="GO" id="GO:0060285">
    <property type="term" value="P:cilium-dependent cell motility"/>
    <property type="evidence" value="ECO:0007669"/>
    <property type="project" value="TreeGrafter"/>
</dbReference>
<evidence type="ECO:0000256" key="2">
    <source>
        <dbReference type="ARBA" id="ARBA00016725"/>
    </source>
</evidence>
<dbReference type="InterPro" id="IPR011604">
    <property type="entry name" value="PDDEXK-like_dom_sf"/>
</dbReference>
<dbReference type="PANTHER" id="PTHR18962">
    <property type="entry name" value="COILED-COIL DOMAIN-CONTAINING PROTEIN 39"/>
    <property type="match status" value="1"/>
</dbReference>
<name>A0AAN8LTY9_9TELE</name>
<dbReference type="InterPro" id="IPR033290">
    <property type="entry name" value="CCDC39"/>
</dbReference>
<comment type="caution">
    <text evidence="6">The sequence shown here is derived from an EMBL/GenBank/DDBJ whole genome shotgun (WGS) entry which is preliminary data.</text>
</comment>
<dbReference type="GO" id="GO:0005930">
    <property type="term" value="C:axoneme"/>
    <property type="evidence" value="ECO:0007669"/>
    <property type="project" value="InterPro"/>
</dbReference>
<evidence type="ECO:0000256" key="1">
    <source>
        <dbReference type="ARBA" id="ARBA00005805"/>
    </source>
</evidence>
<sequence>MREHLIPRFNGNLATRYGKENEELQHNGACGYYMQVQMGMFCTGLERCKLLVWAPSEQDFQIQLLERKMSRLRGEVNMEEKHVLEKKAQDLSQSLEEKKRTATQEAPAEKRGLTTKIEELHLFNDTSDNELKKLRLKKQPLIASDLYNTMVEDNILKLKIKSLQDLL</sequence>
<evidence type="ECO:0000256" key="5">
    <source>
        <dbReference type="SAM" id="MobiDB-lite"/>
    </source>
</evidence>
<evidence type="ECO:0000313" key="7">
    <source>
        <dbReference type="Proteomes" id="UP001356427"/>
    </source>
</evidence>
<evidence type="ECO:0000256" key="3">
    <source>
        <dbReference type="ARBA" id="ARBA00023054"/>
    </source>
</evidence>
<feature type="region of interest" description="Disordered" evidence="5">
    <location>
        <begin position="88"/>
        <end position="109"/>
    </location>
</feature>
<dbReference type="PANTHER" id="PTHR18962:SF0">
    <property type="entry name" value="COILED-COIL DOMAIN-CONTAINING PROTEIN 39"/>
    <property type="match status" value="1"/>
</dbReference>
<dbReference type="Proteomes" id="UP001356427">
    <property type="component" value="Unassembled WGS sequence"/>
</dbReference>
<dbReference type="GO" id="GO:0005576">
    <property type="term" value="C:extracellular region"/>
    <property type="evidence" value="ECO:0007669"/>
    <property type="project" value="GOC"/>
</dbReference>
<dbReference type="Gene3D" id="3.90.320.10">
    <property type="match status" value="1"/>
</dbReference>
<evidence type="ECO:0000313" key="6">
    <source>
        <dbReference type="EMBL" id="KAK6310391.1"/>
    </source>
</evidence>
<reference evidence="6 7" key="1">
    <citation type="submission" date="2021-04" db="EMBL/GenBank/DDBJ databases">
        <authorList>
            <person name="De Guttry C."/>
            <person name="Zahm M."/>
            <person name="Klopp C."/>
            <person name="Cabau C."/>
            <person name="Louis A."/>
            <person name="Berthelot C."/>
            <person name="Parey E."/>
            <person name="Roest Crollius H."/>
            <person name="Montfort J."/>
            <person name="Robinson-Rechavi M."/>
            <person name="Bucao C."/>
            <person name="Bouchez O."/>
            <person name="Gislard M."/>
            <person name="Lluch J."/>
            <person name="Milhes M."/>
            <person name="Lampietro C."/>
            <person name="Lopez Roques C."/>
            <person name="Donnadieu C."/>
            <person name="Braasch I."/>
            <person name="Desvignes T."/>
            <person name="Postlethwait J."/>
            <person name="Bobe J."/>
            <person name="Wedekind C."/>
            <person name="Guiguen Y."/>
        </authorList>
    </citation>
    <scope>NUCLEOTIDE SEQUENCE [LARGE SCALE GENOMIC DNA]</scope>
    <source>
        <strain evidence="6">Cs_M1</strain>
        <tissue evidence="6">Blood</tissue>
    </source>
</reference>
<protein>
    <recommendedName>
        <fullName evidence="2">Coiled-coil domain-containing protein 39</fullName>
    </recommendedName>
</protein>
<keyword evidence="3" id="KW-0175">Coiled coil</keyword>
<organism evidence="6 7">
    <name type="scientific">Coregonus suidteri</name>
    <dbReference type="NCBI Taxonomy" id="861788"/>
    <lineage>
        <taxon>Eukaryota</taxon>
        <taxon>Metazoa</taxon>
        <taxon>Chordata</taxon>
        <taxon>Craniata</taxon>
        <taxon>Vertebrata</taxon>
        <taxon>Euteleostomi</taxon>
        <taxon>Actinopterygii</taxon>
        <taxon>Neopterygii</taxon>
        <taxon>Teleostei</taxon>
        <taxon>Protacanthopterygii</taxon>
        <taxon>Salmoniformes</taxon>
        <taxon>Salmonidae</taxon>
        <taxon>Coregoninae</taxon>
        <taxon>Coregonus</taxon>
    </lineage>
</organism>
<evidence type="ECO:0000256" key="4">
    <source>
        <dbReference type="ARBA" id="ARBA00045182"/>
    </source>
</evidence>
<accession>A0AAN8LTY9</accession>
<dbReference type="GO" id="GO:0060287">
    <property type="term" value="P:epithelial cilium movement involved in determination of left/right asymmetry"/>
    <property type="evidence" value="ECO:0007669"/>
    <property type="project" value="TreeGrafter"/>
</dbReference>
<proteinExistence type="inferred from homology"/>
<comment type="function">
    <text evidence="4">Required for assembly of dynein regulatory complex (DRC) and inner dynein arm (IDA) complexes, which are responsible for ciliary beat regulation, thereby playing a central role in motility in cilia and flagella. Probably acts together with CCDC40 to form a molecular ruler that determines the 96 nanometer (nm) repeat length and arrangements of components in cilia and flagella. Not required for outer dynein arm complexes assembly.</text>
</comment>
<dbReference type="EMBL" id="JAGTTL010000016">
    <property type="protein sequence ID" value="KAK6310391.1"/>
    <property type="molecule type" value="Genomic_DNA"/>
</dbReference>
<keyword evidence="7" id="KW-1185">Reference proteome</keyword>